<evidence type="ECO:0000313" key="10">
    <source>
        <dbReference type="EMBL" id="MDA0136476.1"/>
    </source>
</evidence>
<feature type="signal peptide" evidence="4">
    <location>
        <begin position="1"/>
        <end position="21"/>
    </location>
</feature>
<protein>
    <recommendedName>
        <fullName evidence="2">alpha-L-rhamnosidase</fullName>
        <ecNumber evidence="2">3.2.1.40</ecNumber>
    </recommendedName>
</protein>
<dbReference type="Pfam" id="PF05592">
    <property type="entry name" value="Bac_rhamnosid"/>
    <property type="match status" value="1"/>
</dbReference>
<dbReference type="RefSeq" id="WP_202955376.1">
    <property type="nucleotide sequence ID" value="NZ_JAPCID010000004.1"/>
</dbReference>
<dbReference type="InterPro" id="IPR013783">
    <property type="entry name" value="Ig-like_fold"/>
</dbReference>
<dbReference type="Gene3D" id="2.60.420.10">
    <property type="entry name" value="Maltose phosphorylase, domain 3"/>
    <property type="match status" value="1"/>
</dbReference>
<dbReference type="EC" id="3.2.1.40" evidence="2"/>
<keyword evidence="3 10" id="KW-0378">Hydrolase</keyword>
<comment type="catalytic activity">
    <reaction evidence="1">
        <text>Hydrolysis of terminal non-reducing alpha-L-rhamnose residues in alpha-L-rhamnosides.</text>
        <dbReference type="EC" id="3.2.1.40"/>
    </reaction>
</comment>
<evidence type="ECO:0000256" key="2">
    <source>
        <dbReference type="ARBA" id="ARBA00012652"/>
    </source>
</evidence>
<accession>A0ABT4RDM7</accession>
<dbReference type="GO" id="GO:0016787">
    <property type="term" value="F:hydrolase activity"/>
    <property type="evidence" value="ECO:0007669"/>
    <property type="project" value="UniProtKB-KW"/>
</dbReference>
<dbReference type="InterPro" id="IPR008928">
    <property type="entry name" value="6-hairpin_glycosidase_sf"/>
</dbReference>
<dbReference type="InterPro" id="IPR013737">
    <property type="entry name" value="Bac_rhamnosid_N"/>
</dbReference>
<dbReference type="InterPro" id="IPR008902">
    <property type="entry name" value="Rhamnosid_concanavalin"/>
</dbReference>
<dbReference type="Pfam" id="PF25788">
    <property type="entry name" value="Ig_Rha78A_N"/>
    <property type="match status" value="1"/>
</dbReference>
<evidence type="ECO:0000256" key="1">
    <source>
        <dbReference type="ARBA" id="ARBA00001445"/>
    </source>
</evidence>
<dbReference type="Pfam" id="PF17389">
    <property type="entry name" value="Bac_rhamnosid6H"/>
    <property type="match status" value="1"/>
</dbReference>
<evidence type="ECO:0000256" key="4">
    <source>
        <dbReference type="SAM" id="SignalP"/>
    </source>
</evidence>
<keyword evidence="4" id="KW-0732">Signal</keyword>
<dbReference type="InterPro" id="IPR035396">
    <property type="entry name" value="Bac_rhamnosid6H"/>
</dbReference>
<dbReference type="Gene3D" id="2.60.120.260">
    <property type="entry name" value="Galactose-binding domain-like"/>
    <property type="match status" value="3"/>
</dbReference>
<dbReference type="Gene3D" id="1.50.10.10">
    <property type="match status" value="1"/>
</dbReference>
<proteinExistence type="predicted"/>
<dbReference type="Pfam" id="PF10633">
    <property type="entry name" value="NPCBM_assoc"/>
    <property type="match status" value="1"/>
</dbReference>
<evidence type="ECO:0000256" key="3">
    <source>
        <dbReference type="ARBA" id="ARBA00022801"/>
    </source>
</evidence>
<comment type="caution">
    <text evidence="10">The sequence shown here is derived from an EMBL/GenBank/DDBJ whole genome shotgun (WGS) entry which is preliminary data.</text>
</comment>
<dbReference type="InterPro" id="IPR016007">
    <property type="entry name" value="Alpha_rhamnosid"/>
</dbReference>
<dbReference type="EMBL" id="JAPCID010000004">
    <property type="protein sequence ID" value="MDA0136476.1"/>
    <property type="molecule type" value="Genomic_DNA"/>
</dbReference>
<name>A0ABT4RDM7_9ACTN</name>
<dbReference type="InterPro" id="IPR035398">
    <property type="entry name" value="Bac_rhamnosid_C"/>
</dbReference>
<evidence type="ECO:0000259" key="8">
    <source>
        <dbReference type="Pfam" id="PF17389"/>
    </source>
</evidence>
<feature type="domain" description="Alpha-L-rhamnosidase C-terminal" evidence="9">
    <location>
        <begin position="947"/>
        <end position="1020"/>
    </location>
</feature>
<sequence length="1481" mass="159473">MHRYVLAAVAAMLLLAAPAGAQNGVSVTDLRVERKAQPVGIDVDKPRFSWVIDSRVRDLEQKAYRVQVVGPGPRLVWDSGTVRSAQSFDVEYTGPKLAPATSYDWHVDVQTQRGWASARSNFRTGLYTDADWAGSKWIGNSRPGAPPSFDGSAWIWTPEATTPTAPAEPRAFRKTLTHSKPAVSAEIAITADDLYTLWVNGKELGATSGANNEWQQARRFVTNLDPARNVIAVRTNNGPNSPAGLLAVVRVTYADGTTETFRSDATWKAAKTFPADFARPDLEDAAWTNAVVQAAYGSGPWGRNVRTPRDAARPAPLLRRAFSVDGRVRNATLFYAAGGYADFKLNGRPASADVLSPGFTDYDDTVQYTTADLTRDLRAGENTLGAELGRGFYAMTGGNVWRWEAPPWRDEPVVRARLRIEYDDGRVQDVITDSSWQIADGPTVFDDLYAGETYDARLTTPASWHAASEVNGPKGVLVNQRQQPIRVTESLPATEITEPADGVYVVKFPRVLAGWVEYAVQGPAGTTIRAQAGEKLLANGRVNFSNNGGFQAGFQTDRFILAGTGRIERWAPRFSYKGFQYIEVTGWPGDSAPPLSAFTAKAVHTDIAANGSFESSSEIMNRTHRAVVDTMRNNLHGIPTDTPMFEKNGWTGDAAVGAEMFMLNLDTHELFAKWMRDVHETREANGRPLVIAPSSGDWGVWGIAPPWHSAYVMIPRWLLQYGGDKRPLSELYDGMKKYVDLEFDTSTGGIVNNARLGDWVSPEASPAGGNAPEDLRVSATAYLYAMLRSMEGSARLLDRPQDAAHFAARADTVRAAFNARFLVDGFYQGSGDRGYRQTHNVLAVAFGLVPETAKQGVVDSIAADVRAKGDTLNTGVLGTKYLLPVLTQNGYADLAYTLATQTKYPSWGYMISSGATSMWEHWSTDARSYGHYFLGTVDDWFFHHVGGIQASETTGYRDLTIAPAVTGSMEWARATTRTPYGPVTSDWRNRGRTLELRVDVPVGARATVLVPAENVHAVTEGGEPVDGVDVGDAVRVTVGSGRYTFVADEQMALVGTAIERIDAAVVEPDERPVLASAREQALKALKQLRSGNVEAAAKALARADRDLSQGVDSPVHAIDDALGAAVSDLLDLQLTGAFTPAPARPGDPLTGTVSLVNGARATVDNVVGWFGGVDGWGVEPPDGATLSRSLRPRGSASARFALTVPADQPPGAVAASAHVSYTYAGADLHFRVPVKLQVVSALSVVSMTAAPVRPGQDATVTTVLRNEGRTAATDALTIGVPSGWTAPAAQTVTVPAGGELTVTTTVAVPRDAEQAASDVPLTSTFRGAAGSTTLRVELAPLPAAFDRIDLGNSVSEQAHGLTAAPSSGTNTEAGLTRRYAGHLTPFSWFEFDLAVTPGSAFVVRVTETYDRAQTKRYKVYVDGQQVKLRQFSKGGAGTETYEFVVPASLASDDRVRVKFENQDDPAFYDPSIADVWSYALG</sequence>
<dbReference type="Gene3D" id="2.60.40.10">
    <property type="entry name" value="Immunoglobulins"/>
    <property type="match status" value="1"/>
</dbReference>
<evidence type="ECO:0000259" key="7">
    <source>
        <dbReference type="Pfam" id="PF10633"/>
    </source>
</evidence>
<evidence type="ECO:0000259" key="9">
    <source>
        <dbReference type="Pfam" id="PF17390"/>
    </source>
</evidence>
<dbReference type="Pfam" id="PF17390">
    <property type="entry name" value="Bac_rhamnosid_C"/>
    <property type="match status" value="1"/>
</dbReference>
<evidence type="ECO:0000313" key="11">
    <source>
        <dbReference type="Proteomes" id="UP001147700"/>
    </source>
</evidence>
<dbReference type="InterPro" id="IPR018905">
    <property type="entry name" value="A-galactase_NEW3"/>
</dbReference>
<organism evidence="10 11">
    <name type="scientific">Solirubrobacter deserti</name>
    <dbReference type="NCBI Taxonomy" id="2282478"/>
    <lineage>
        <taxon>Bacteria</taxon>
        <taxon>Bacillati</taxon>
        <taxon>Actinomycetota</taxon>
        <taxon>Thermoleophilia</taxon>
        <taxon>Solirubrobacterales</taxon>
        <taxon>Solirubrobacteraceae</taxon>
        <taxon>Solirubrobacter</taxon>
    </lineage>
</organism>
<evidence type="ECO:0000259" key="6">
    <source>
        <dbReference type="Pfam" id="PF08531"/>
    </source>
</evidence>
<feature type="domain" description="Bacterial alpha-L-rhamnosidase N-terminal" evidence="6">
    <location>
        <begin position="327"/>
        <end position="489"/>
    </location>
</feature>
<dbReference type="Pfam" id="PF08531">
    <property type="entry name" value="Bac_rhamnosid_N"/>
    <property type="match status" value="1"/>
</dbReference>
<dbReference type="Proteomes" id="UP001147700">
    <property type="component" value="Unassembled WGS sequence"/>
</dbReference>
<dbReference type="PANTHER" id="PTHR33307">
    <property type="entry name" value="ALPHA-RHAMNOSIDASE (EUROFUNG)"/>
    <property type="match status" value="1"/>
</dbReference>
<feature type="chain" id="PRO_5046822104" description="alpha-L-rhamnosidase" evidence="4">
    <location>
        <begin position="22"/>
        <end position="1481"/>
    </location>
</feature>
<dbReference type="PANTHER" id="PTHR33307:SF6">
    <property type="entry name" value="ALPHA-RHAMNOSIDASE (EUROFUNG)-RELATED"/>
    <property type="match status" value="1"/>
</dbReference>
<evidence type="ECO:0000259" key="5">
    <source>
        <dbReference type="Pfam" id="PF05592"/>
    </source>
</evidence>
<dbReference type="SUPFAM" id="SSF48208">
    <property type="entry name" value="Six-hairpin glycosidases"/>
    <property type="match status" value="1"/>
</dbReference>
<feature type="domain" description="Alpha-galactosidase NEW3" evidence="7">
    <location>
        <begin position="1253"/>
        <end position="1319"/>
    </location>
</feature>
<feature type="domain" description="Alpha-L-rhamnosidase concanavalin-like" evidence="5">
    <location>
        <begin position="500"/>
        <end position="593"/>
    </location>
</feature>
<keyword evidence="11" id="KW-1185">Reference proteome</keyword>
<feature type="domain" description="Alpha-L-rhamnosidase six-hairpin glycosidase" evidence="8">
    <location>
        <begin position="610"/>
        <end position="945"/>
    </location>
</feature>
<gene>
    <name evidence="10" type="ORF">OJ962_03135</name>
</gene>
<reference evidence="10" key="1">
    <citation type="submission" date="2022-10" db="EMBL/GenBank/DDBJ databases">
        <title>The WGS of Solirubrobacter sp. CPCC 204708.</title>
        <authorList>
            <person name="Jiang Z."/>
        </authorList>
    </citation>
    <scope>NUCLEOTIDE SEQUENCE</scope>
    <source>
        <strain evidence="10">CPCC 204708</strain>
    </source>
</reference>
<dbReference type="InterPro" id="IPR012341">
    <property type="entry name" value="6hp_glycosidase-like_sf"/>
</dbReference>